<dbReference type="Proteomes" id="UP000002385">
    <property type="component" value="Plasmid pCMU01"/>
</dbReference>
<organism evidence="2 3">
    <name type="scientific">Methylorubrum extorquens (strain CM4 / NCIMB 13688)</name>
    <name type="common">Methylobacterium extorquens</name>
    <dbReference type="NCBI Taxonomy" id="440085"/>
    <lineage>
        <taxon>Bacteria</taxon>
        <taxon>Pseudomonadati</taxon>
        <taxon>Pseudomonadota</taxon>
        <taxon>Alphaproteobacteria</taxon>
        <taxon>Hyphomicrobiales</taxon>
        <taxon>Methylobacteriaceae</taxon>
        <taxon>Methylorubrum</taxon>
    </lineage>
</organism>
<feature type="region of interest" description="Disordered" evidence="1">
    <location>
        <begin position="1"/>
        <end position="36"/>
    </location>
</feature>
<dbReference type="HOGENOM" id="CLU_876630_0_0_5"/>
<reference evidence="2 3" key="1">
    <citation type="submission" date="2008-12" db="EMBL/GenBank/DDBJ databases">
        <title>Complete sequence of plasmid1 of Methylobacterium chloromethanicum CM4.</title>
        <authorList>
            <consortium name="US DOE Joint Genome Institute"/>
            <person name="Lucas S."/>
            <person name="Copeland A."/>
            <person name="Lapidus A."/>
            <person name="Glavina del Rio T."/>
            <person name="Dalin E."/>
            <person name="Tice H."/>
            <person name="Bruce D."/>
            <person name="Goodwin L."/>
            <person name="Pitluck S."/>
            <person name="Chertkov O."/>
            <person name="Brettin T."/>
            <person name="Detter J.C."/>
            <person name="Han C."/>
            <person name="Larimer F."/>
            <person name="Land M."/>
            <person name="Hauser L."/>
            <person name="Kyrpides N."/>
            <person name="Mikhailova N."/>
            <person name="Marx C."/>
            <person name="Richardson P."/>
        </authorList>
    </citation>
    <scope>NUCLEOTIDE SEQUENCE [LARGE SCALE GENOMIC DNA]</scope>
    <source>
        <strain evidence="3">CM4 / NCIMB 13688</strain>
        <plasmid evidence="2 3">pCMU01</plasmid>
    </source>
</reference>
<geneLocation type="plasmid" evidence="2 3">
    <name>pCMU01</name>
</geneLocation>
<sequence length="317" mass="34040">MTFGGSGRSGTPPEAAERFRHVRRGTPPKRSAAKAALTLTSCPSSPFTATCREESSEVDNWRLEVLEPLTCAVRSVRRLLQSPANGRAGSDDLALFENSQNFAVDAAPVGAAMFERAPRIARGRSSLTRRPCPGRTQFFLRSASARALSRGLSPRSTVADLPRSSEMMPRRVAGRRLRLPKRPITSCEASAFHGEIARRCFGPLPRPPIGEGRGLVHGTTEGQISSEAKRPAAARAYCSADGRRGALAADGLAGLGGRNDRLDCWLDDPSPSGRPFCPRRASRSLLHSCRAGAAGSGRRIRKHAHSASRGGDRRVAR</sequence>
<feature type="region of interest" description="Disordered" evidence="1">
    <location>
        <begin position="292"/>
        <end position="317"/>
    </location>
</feature>
<keyword evidence="2" id="KW-0614">Plasmid</keyword>
<accession>B7L2W6</accession>
<evidence type="ECO:0000256" key="1">
    <source>
        <dbReference type="SAM" id="MobiDB-lite"/>
    </source>
</evidence>
<dbReference type="EMBL" id="CP001299">
    <property type="protein sequence ID" value="ACK86174.1"/>
    <property type="molecule type" value="Genomic_DNA"/>
</dbReference>
<dbReference type="AlphaFoldDB" id="B7L2W6"/>
<evidence type="ECO:0000313" key="3">
    <source>
        <dbReference type="Proteomes" id="UP000002385"/>
    </source>
</evidence>
<evidence type="ECO:0000313" key="2">
    <source>
        <dbReference type="EMBL" id="ACK86174.1"/>
    </source>
</evidence>
<protein>
    <submittedName>
        <fullName evidence="2">Uncharacterized protein</fullName>
    </submittedName>
</protein>
<reference evidence="2 3" key="2">
    <citation type="journal article" date="2012" name="J. Bacteriol.">
        <title>Complete genome sequences of six strains of the genus Methylobacterium.</title>
        <authorList>
            <person name="Marx C.J."/>
            <person name="Bringel F."/>
            <person name="Chistoserdova L."/>
            <person name="Moulin L."/>
            <person name="Farhan Ul Haque M."/>
            <person name="Fleischman D.E."/>
            <person name="Gruffaz C."/>
            <person name="Jourand P."/>
            <person name="Knief C."/>
            <person name="Lee M.C."/>
            <person name="Muller E.E."/>
            <person name="Nadalig T."/>
            <person name="Peyraud R."/>
            <person name="Roselli S."/>
            <person name="Russ L."/>
            <person name="Goodwin L.A."/>
            <person name="Ivanova N."/>
            <person name="Kyrpides N."/>
            <person name="Lajus A."/>
            <person name="Land M.L."/>
            <person name="Medigue C."/>
            <person name="Mikhailova N."/>
            <person name="Nolan M."/>
            <person name="Woyke T."/>
            <person name="Stolyar S."/>
            <person name="Vorholt J.A."/>
            <person name="Vuilleumier S."/>
        </authorList>
    </citation>
    <scope>NUCLEOTIDE SEQUENCE [LARGE SCALE GENOMIC DNA]</scope>
    <source>
        <strain evidence="3">CM4 / NCIMB 13688</strain>
        <plasmid evidence="2 3">pCMU01</plasmid>
    </source>
</reference>
<proteinExistence type="predicted"/>
<name>B7L2W6_METC4</name>
<gene>
    <name evidence="2" type="ordered locus">Mchl_5417</name>
</gene>
<dbReference type="KEGG" id="mch:Mchl_5417"/>